<feature type="region of interest" description="Disordered" evidence="7">
    <location>
        <begin position="618"/>
        <end position="653"/>
    </location>
</feature>
<dbReference type="OrthoDB" id="21449at2759"/>
<evidence type="ECO:0000256" key="1">
    <source>
        <dbReference type="ARBA" id="ARBA00004123"/>
    </source>
</evidence>
<keyword evidence="5" id="KW-0804">Transcription</keyword>
<reference evidence="9" key="1">
    <citation type="submission" date="2022-05" db="EMBL/GenBank/DDBJ databases">
        <title>The Musa troglodytarum L. genome provides insights into the mechanism of non-climacteric behaviour and enrichment of carotenoids.</title>
        <authorList>
            <person name="Wang J."/>
        </authorList>
    </citation>
    <scope>NUCLEOTIDE SEQUENCE</scope>
    <source>
        <tissue evidence="9">Leaf</tissue>
    </source>
</reference>
<dbReference type="GO" id="GO:0005634">
    <property type="term" value="C:nucleus"/>
    <property type="evidence" value="ECO:0007669"/>
    <property type="project" value="UniProtKB-SubCell"/>
</dbReference>
<feature type="domain" description="Bromo" evidence="8">
    <location>
        <begin position="211"/>
        <end position="321"/>
    </location>
</feature>
<dbReference type="SUPFAM" id="SSF47370">
    <property type="entry name" value="Bromodomain"/>
    <property type="match status" value="1"/>
</dbReference>
<dbReference type="PANTHER" id="PTHR46136">
    <property type="entry name" value="TRANSCRIPTION FACTOR GTE8"/>
    <property type="match status" value="1"/>
</dbReference>
<dbReference type="Proteomes" id="UP001055439">
    <property type="component" value="Chromosome 8"/>
</dbReference>
<dbReference type="PRINTS" id="PR00503">
    <property type="entry name" value="BROMODOMAIN"/>
</dbReference>
<evidence type="ECO:0000256" key="5">
    <source>
        <dbReference type="ARBA" id="ARBA00023163"/>
    </source>
</evidence>
<dbReference type="InterPro" id="IPR036427">
    <property type="entry name" value="Bromodomain-like_sf"/>
</dbReference>
<evidence type="ECO:0000259" key="8">
    <source>
        <dbReference type="SMART" id="SM00297"/>
    </source>
</evidence>
<keyword evidence="2" id="KW-0805">Transcription regulation</keyword>
<dbReference type="InterPro" id="IPR037377">
    <property type="entry name" value="GTE_bromo"/>
</dbReference>
<proteinExistence type="predicted"/>
<dbReference type="CDD" id="cd05506">
    <property type="entry name" value="Bromo_plant1"/>
    <property type="match status" value="1"/>
</dbReference>
<evidence type="ECO:0000256" key="2">
    <source>
        <dbReference type="ARBA" id="ARBA00023015"/>
    </source>
</evidence>
<feature type="compositionally biased region" description="Polar residues" evidence="7">
    <location>
        <begin position="559"/>
        <end position="568"/>
    </location>
</feature>
<organism evidence="9 10">
    <name type="scientific">Musa troglodytarum</name>
    <name type="common">fe'i banana</name>
    <dbReference type="NCBI Taxonomy" id="320322"/>
    <lineage>
        <taxon>Eukaryota</taxon>
        <taxon>Viridiplantae</taxon>
        <taxon>Streptophyta</taxon>
        <taxon>Embryophyta</taxon>
        <taxon>Tracheophyta</taxon>
        <taxon>Spermatophyta</taxon>
        <taxon>Magnoliopsida</taxon>
        <taxon>Liliopsida</taxon>
        <taxon>Zingiberales</taxon>
        <taxon>Musaceae</taxon>
        <taxon>Musa</taxon>
    </lineage>
</organism>
<dbReference type="Pfam" id="PF00439">
    <property type="entry name" value="Bromodomain"/>
    <property type="match status" value="1"/>
</dbReference>
<evidence type="ECO:0000313" key="10">
    <source>
        <dbReference type="Proteomes" id="UP001055439"/>
    </source>
</evidence>
<dbReference type="InterPro" id="IPR027353">
    <property type="entry name" value="NET_dom"/>
</dbReference>
<feature type="region of interest" description="Disordered" evidence="7">
    <location>
        <begin position="721"/>
        <end position="784"/>
    </location>
</feature>
<keyword evidence="6" id="KW-0539">Nucleus</keyword>
<name>A0A9E7KWK0_9LILI</name>
<keyword evidence="3" id="KW-0175">Coiled coil</keyword>
<dbReference type="PANTHER" id="PTHR46136:SF33">
    <property type="entry name" value="TRANSCRIPTION FACTOR GTE10"/>
    <property type="match status" value="1"/>
</dbReference>
<dbReference type="SMART" id="SM00297">
    <property type="entry name" value="BROMO"/>
    <property type="match status" value="1"/>
</dbReference>
<accession>A0A9E7KWK0</accession>
<sequence length="784" mass="87260">MRSPGFLRGDGRRGAGSRSRFRVGSWKHFSRSFLSSPAASDIFPRVSRTITGIYLNAVMGKAQKFSKGYPSGFGPDYHHEVDAMGESEGFGSCGRAGSEDSSAPKRKCISLNVDRCDKFDVPFELFSLSKMSKSEKKELEMRLRRELEQVRMFQKKMRSSNATGTNGVAFSSSSDGFVKKQDPLGQNGSNLKCVNSGKFEMAKKVQHTNIISNPYSMLMKQCETLLKRLMSHQYGWVFNSPVDVVKLNIPDYFQVIKHPMDLGTIKTRIGFGSYSNPWDFVSDVRLTFTNAKTYNPPGNDVHIMADTMSKFFETRWKPIEKKLVAADAAANKEAETPKPVLRPNKRKTPPYNNNIILPEDVRPKMTIEEKQSLSRRLASLGDMPEHMVNFLRRNNAVSHTSEDEIELDLDAMGDDLLFELRKLLEEYCLGERLRVQAKAETFEVEILNESGLSNSSMHACKGNEPAEEDVDIVGNDPPVSSYPPVVIEKDAMLRSGKCSSSNSSSSDSGSSSSDSDSGSSSESESDNKVTSPKKKSILSGQTLDQEISDLSNPHDGNKTSDGTNQQEQVAHPKPESVVIEQNREGDNAPSERQFSPEKLYRAALLKNRFADTILKAREKTLDQGEGRDPEKLRREREELERQTREERARLQAEAKAAEEARRLVEAEAAAQAAAEAKRKRELEREAARQELLQASIMEKTVEINESSVFLKDLEILRTAPGEHLPSSVGETSPDHSPEGISGFKLGGSNPLEQLGLYMKVDDEEDEEVEPNSATANDAEEGEID</sequence>
<evidence type="ECO:0000256" key="7">
    <source>
        <dbReference type="SAM" id="MobiDB-lite"/>
    </source>
</evidence>
<comment type="subcellular location">
    <subcellularLocation>
        <location evidence="1">Nucleus</location>
    </subcellularLocation>
</comment>
<dbReference type="InterPro" id="IPR038336">
    <property type="entry name" value="NET_sf"/>
</dbReference>
<feature type="region of interest" description="Disordered" evidence="7">
    <location>
        <begin position="456"/>
        <end position="596"/>
    </location>
</feature>
<dbReference type="Gene3D" id="1.20.920.10">
    <property type="entry name" value="Bromodomain-like"/>
    <property type="match status" value="1"/>
</dbReference>
<protein>
    <submittedName>
        <fullName evidence="9">Bromodomain domain containing protein</fullName>
    </submittedName>
</protein>
<evidence type="ECO:0000256" key="3">
    <source>
        <dbReference type="ARBA" id="ARBA00023054"/>
    </source>
</evidence>
<dbReference type="InterPro" id="IPR001487">
    <property type="entry name" value="Bromodomain"/>
</dbReference>
<feature type="region of interest" description="Disordered" evidence="7">
    <location>
        <begin position="328"/>
        <end position="356"/>
    </location>
</feature>
<feature type="compositionally biased region" description="Low complexity" evidence="7">
    <location>
        <begin position="499"/>
        <end position="522"/>
    </location>
</feature>
<keyword evidence="10" id="KW-1185">Reference proteome</keyword>
<evidence type="ECO:0000313" key="9">
    <source>
        <dbReference type="EMBL" id="URE34867.1"/>
    </source>
</evidence>
<keyword evidence="4" id="KW-0103">Bromodomain</keyword>
<dbReference type="AlphaFoldDB" id="A0A9E7KWK0"/>
<evidence type="ECO:0000256" key="6">
    <source>
        <dbReference type="ARBA" id="ARBA00023242"/>
    </source>
</evidence>
<gene>
    <name evidence="9" type="ORF">MUK42_26263</name>
</gene>
<dbReference type="EMBL" id="CP097510">
    <property type="protein sequence ID" value="URE34867.1"/>
    <property type="molecule type" value="Genomic_DNA"/>
</dbReference>
<dbReference type="Pfam" id="PF17035">
    <property type="entry name" value="BET"/>
    <property type="match status" value="1"/>
</dbReference>
<dbReference type="InterPro" id="IPR052442">
    <property type="entry name" value="Env_Response_Regulator"/>
</dbReference>
<evidence type="ECO:0000256" key="4">
    <source>
        <dbReference type="ARBA" id="ARBA00023117"/>
    </source>
</evidence>
<dbReference type="Gene3D" id="1.20.1270.220">
    <property type="match status" value="1"/>
</dbReference>
<feature type="compositionally biased region" description="Polar residues" evidence="7">
    <location>
        <begin position="538"/>
        <end position="551"/>
    </location>
</feature>